<accession>A0ABN2PUW7</accession>
<keyword evidence="6" id="KW-1185">Reference proteome</keyword>
<proteinExistence type="predicted"/>
<evidence type="ECO:0000259" key="3">
    <source>
        <dbReference type="Pfam" id="PF08501"/>
    </source>
</evidence>
<dbReference type="SUPFAM" id="SSF53223">
    <property type="entry name" value="Aminoacid dehydrogenase-like, N-terminal domain"/>
    <property type="match status" value="1"/>
</dbReference>
<evidence type="ECO:0000256" key="1">
    <source>
        <dbReference type="ARBA" id="ARBA00004871"/>
    </source>
</evidence>
<evidence type="ECO:0000313" key="5">
    <source>
        <dbReference type="EMBL" id="GAA1932351.1"/>
    </source>
</evidence>
<dbReference type="Proteomes" id="UP001501612">
    <property type="component" value="Unassembled WGS sequence"/>
</dbReference>
<protein>
    <submittedName>
        <fullName evidence="5">Shikimate dehydrogenase</fullName>
    </submittedName>
</protein>
<keyword evidence="2" id="KW-0057">Aromatic amino acid biosynthesis</keyword>
<dbReference type="EMBL" id="BAAAMY010000015">
    <property type="protein sequence ID" value="GAA1932351.1"/>
    <property type="molecule type" value="Genomic_DNA"/>
</dbReference>
<reference evidence="5 6" key="1">
    <citation type="journal article" date="2019" name="Int. J. Syst. Evol. Microbiol.">
        <title>The Global Catalogue of Microorganisms (GCM) 10K type strain sequencing project: providing services to taxonomists for standard genome sequencing and annotation.</title>
        <authorList>
            <consortium name="The Broad Institute Genomics Platform"/>
            <consortium name="The Broad Institute Genome Sequencing Center for Infectious Disease"/>
            <person name="Wu L."/>
            <person name="Ma J."/>
        </authorList>
    </citation>
    <scope>NUCLEOTIDE SEQUENCE [LARGE SCALE GENOMIC DNA]</scope>
    <source>
        <strain evidence="5 6">JCM 14046</strain>
    </source>
</reference>
<dbReference type="Pfam" id="PF18317">
    <property type="entry name" value="SDH_C"/>
    <property type="match status" value="1"/>
</dbReference>
<evidence type="ECO:0000256" key="2">
    <source>
        <dbReference type="ARBA" id="ARBA00023141"/>
    </source>
</evidence>
<dbReference type="SUPFAM" id="SSF51735">
    <property type="entry name" value="NAD(P)-binding Rossmann-fold domains"/>
    <property type="match status" value="1"/>
</dbReference>
<gene>
    <name evidence="5" type="ORF">GCM10009737_37930</name>
</gene>
<comment type="pathway">
    <text evidence="1">Metabolic intermediate biosynthesis; chorismate biosynthesis; chorismate from D-erythrose 4-phosphate and phosphoenolpyruvate: step 4/7.</text>
</comment>
<dbReference type="RefSeq" id="WP_344009631.1">
    <property type="nucleotide sequence ID" value="NZ_BAAAMY010000015.1"/>
</dbReference>
<keyword evidence="2" id="KW-0028">Amino-acid biosynthesis</keyword>
<dbReference type="Gene3D" id="3.40.50.720">
    <property type="entry name" value="NAD(P)-binding Rossmann-like Domain"/>
    <property type="match status" value="1"/>
</dbReference>
<evidence type="ECO:0000313" key="6">
    <source>
        <dbReference type="Proteomes" id="UP001501612"/>
    </source>
</evidence>
<feature type="domain" description="SDH C-terminal" evidence="4">
    <location>
        <begin position="244"/>
        <end position="272"/>
    </location>
</feature>
<dbReference type="InterPro" id="IPR046346">
    <property type="entry name" value="Aminoacid_DH-like_N_sf"/>
</dbReference>
<dbReference type="Pfam" id="PF08501">
    <property type="entry name" value="Shikimate_dh_N"/>
    <property type="match status" value="1"/>
</dbReference>
<evidence type="ECO:0000259" key="4">
    <source>
        <dbReference type="Pfam" id="PF18317"/>
    </source>
</evidence>
<dbReference type="InterPro" id="IPR022893">
    <property type="entry name" value="Shikimate_DH_fam"/>
</dbReference>
<comment type="caution">
    <text evidence="5">The sequence shown here is derived from an EMBL/GenBank/DDBJ whole genome shotgun (WGS) entry which is preliminary data.</text>
</comment>
<dbReference type="Gene3D" id="3.40.50.10860">
    <property type="entry name" value="Leucine Dehydrogenase, chain A, domain 1"/>
    <property type="match status" value="1"/>
</dbReference>
<dbReference type="PANTHER" id="PTHR21089:SF1">
    <property type="entry name" value="BIFUNCTIONAL 3-DEHYDROQUINATE DEHYDRATASE_SHIKIMATE DEHYDROGENASE, CHLOROPLASTIC"/>
    <property type="match status" value="1"/>
</dbReference>
<dbReference type="InterPro" id="IPR036291">
    <property type="entry name" value="NAD(P)-bd_dom_sf"/>
</dbReference>
<dbReference type="PANTHER" id="PTHR21089">
    <property type="entry name" value="SHIKIMATE DEHYDROGENASE"/>
    <property type="match status" value="1"/>
</dbReference>
<name>A0ABN2PUW7_9ACTN</name>
<organism evidence="5 6">
    <name type="scientific">Nocardioides lentus</name>
    <dbReference type="NCBI Taxonomy" id="338077"/>
    <lineage>
        <taxon>Bacteria</taxon>
        <taxon>Bacillati</taxon>
        <taxon>Actinomycetota</taxon>
        <taxon>Actinomycetes</taxon>
        <taxon>Propionibacteriales</taxon>
        <taxon>Nocardioidaceae</taxon>
        <taxon>Nocardioides</taxon>
    </lineage>
</organism>
<dbReference type="InterPro" id="IPR013708">
    <property type="entry name" value="Shikimate_DH-bd_N"/>
</dbReference>
<sequence>MAPTPPRCAVVGDPVDHSLSPVLHGAAYAALGLEGTYGVQRVAAGGLAAFVDTLAAPWRGLSVTMPLKREAHALADDLDEAAARAGGVNTLVLERTATGVVRHGHNTDVPGAAAALAEQAVRPRVVTVLGGGATAASVALAVGDLGAERVRLLVRDPARAGAAVAALARHPDRPAVEVAGLEPSSVVGDLVVSTVPAEAQHPALVAACLASVGAGGAVFDVVYDPWPTPLAAAAVSGGVTLVGGLDLLVHQAALQLLLLRGRHGPVEVMRSAGLAELARRSAG</sequence>
<feature type="domain" description="Shikimate dehydrogenase substrate binding N-terminal" evidence="3">
    <location>
        <begin position="10"/>
        <end position="91"/>
    </location>
</feature>
<dbReference type="InterPro" id="IPR041121">
    <property type="entry name" value="SDH_C"/>
</dbReference>